<proteinExistence type="predicted"/>
<reference evidence="3" key="1">
    <citation type="journal article" date="2016" name="Genome Announc.">
        <title>Draft genome sequences of fungus Aspergillus calidoustus.</title>
        <authorList>
            <person name="Horn F."/>
            <person name="Linde J."/>
            <person name="Mattern D.J."/>
            <person name="Walther G."/>
            <person name="Guthke R."/>
            <person name="Scherlach K."/>
            <person name="Martin K."/>
            <person name="Brakhage A.A."/>
            <person name="Petzke L."/>
            <person name="Valiante V."/>
        </authorList>
    </citation>
    <scope>NUCLEOTIDE SEQUENCE [LARGE SCALE GENOMIC DNA]</scope>
    <source>
        <strain evidence="3">SF006504</strain>
    </source>
</reference>
<accession>A0A0U5GJ15</accession>
<protein>
    <submittedName>
        <fullName evidence="2">Uncharacterized protein</fullName>
    </submittedName>
</protein>
<dbReference type="OrthoDB" id="4341084at2759"/>
<gene>
    <name evidence="2" type="ORF">ASPCAL14857</name>
</gene>
<name>A0A0U5GJ15_ASPCI</name>
<dbReference type="Proteomes" id="UP000054771">
    <property type="component" value="Unassembled WGS sequence"/>
</dbReference>
<keyword evidence="1" id="KW-1133">Transmembrane helix</keyword>
<keyword evidence="1" id="KW-0472">Membrane</keyword>
<dbReference type="EMBL" id="CDMC01000031">
    <property type="protein sequence ID" value="CEL11760.1"/>
    <property type="molecule type" value="Genomic_DNA"/>
</dbReference>
<keyword evidence="1" id="KW-0812">Transmembrane</keyword>
<dbReference type="AlphaFoldDB" id="A0A0U5GJ15"/>
<organism evidence="2 3">
    <name type="scientific">Aspergillus calidoustus</name>
    <dbReference type="NCBI Taxonomy" id="454130"/>
    <lineage>
        <taxon>Eukaryota</taxon>
        <taxon>Fungi</taxon>
        <taxon>Dikarya</taxon>
        <taxon>Ascomycota</taxon>
        <taxon>Pezizomycotina</taxon>
        <taxon>Eurotiomycetes</taxon>
        <taxon>Eurotiomycetidae</taxon>
        <taxon>Eurotiales</taxon>
        <taxon>Aspergillaceae</taxon>
        <taxon>Aspergillus</taxon>
        <taxon>Aspergillus subgen. Nidulantes</taxon>
    </lineage>
</organism>
<evidence type="ECO:0000313" key="3">
    <source>
        <dbReference type="Proteomes" id="UP000054771"/>
    </source>
</evidence>
<keyword evidence="3" id="KW-1185">Reference proteome</keyword>
<feature type="transmembrane region" description="Helical" evidence="1">
    <location>
        <begin position="40"/>
        <end position="71"/>
    </location>
</feature>
<evidence type="ECO:0000256" key="1">
    <source>
        <dbReference type="SAM" id="Phobius"/>
    </source>
</evidence>
<evidence type="ECO:0000313" key="2">
    <source>
        <dbReference type="EMBL" id="CEL11760.1"/>
    </source>
</evidence>
<sequence>MKRKYLRLPSALLLSHTHKNLSYRARRLLLTMATPKILRIIAWPFLAILNLTIMIIIFPIAAVYGAVYFCLHPSANARMRRRYMPPVQTYLDHFQRLHPDLMERISQHASQDREGWVDRELEMWPNSAKGFFRWSVANHESCPAAILFAGLEHAGWSRKVIWDLLRDQVEGAGLVNEEEKRAFARAMSTMCDHQLTEKAAAMLRWSQRHGFLNQQEAVTLPEMDIESGQQVVEASADSLAWILEEGKVVRLPRTITGQELVRMVKLEAEFSTVWGYTSEPASMRPRYWQTLDFPDEVLDD</sequence>